<dbReference type="SUPFAM" id="SSF54919">
    <property type="entry name" value="Nucleoside diphosphate kinase, NDK"/>
    <property type="match status" value="1"/>
</dbReference>
<dbReference type="WBParaSite" id="TCLT_0000582901-mRNA-1">
    <property type="protein sequence ID" value="TCLT_0000582901-mRNA-1"/>
    <property type="gene ID" value="TCLT_0000582901"/>
</dbReference>
<dbReference type="GO" id="GO:0016301">
    <property type="term" value="F:kinase activity"/>
    <property type="evidence" value="ECO:0007669"/>
    <property type="project" value="UniProtKB-KW"/>
</dbReference>
<evidence type="ECO:0000313" key="10">
    <source>
        <dbReference type="WBParaSite" id="TCLT_0000582901-mRNA-1"/>
    </source>
</evidence>
<keyword evidence="9" id="KW-1185">Reference proteome</keyword>
<dbReference type="InterPro" id="IPR034907">
    <property type="entry name" value="NDK-like_dom"/>
</dbReference>
<proteinExistence type="inferred from homology"/>
<evidence type="ECO:0000259" key="7">
    <source>
        <dbReference type="SMART" id="SM00562"/>
    </source>
</evidence>
<organism evidence="10">
    <name type="scientific">Thelazia callipaeda</name>
    <name type="common">Oriental eyeworm</name>
    <name type="synonym">Parasitic nematode</name>
    <dbReference type="NCBI Taxonomy" id="103827"/>
    <lineage>
        <taxon>Eukaryota</taxon>
        <taxon>Metazoa</taxon>
        <taxon>Ecdysozoa</taxon>
        <taxon>Nematoda</taxon>
        <taxon>Chromadorea</taxon>
        <taxon>Rhabditida</taxon>
        <taxon>Spirurina</taxon>
        <taxon>Spiruromorpha</taxon>
        <taxon>Thelazioidea</taxon>
        <taxon>Thelaziidae</taxon>
        <taxon>Thelazia</taxon>
    </lineage>
</organism>
<dbReference type="STRING" id="103827.A0A0N5CZB9"/>
<gene>
    <name evidence="8" type="ORF">TCLT_LOCUS5818</name>
</gene>
<evidence type="ECO:0000256" key="1">
    <source>
        <dbReference type="ARBA" id="ARBA00008142"/>
    </source>
</evidence>
<comment type="caution">
    <text evidence="6">Lacks conserved residue(s) required for the propagation of feature annotation.</text>
</comment>
<dbReference type="PANTHER" id="PTHR46161">
    <property type="entry name" value="NUCLEOSIDE DIPHOSPHATE KINASE"/>
    <property type="match status" value="1"/>
</dbReference>
<keyword evidence="2" id="KW-0808">Transferase</keyword>
<keyword evidence="3" id="KW-0547">Nucleotide-binding</keyword>
<evidence type="ECO:0000256" key="3">
    <source>
        <dbReference type="ARBA" id="ARBA00022741"/>
    </source>
</evidence>
<reference evidence="8 9" key="2">
    <citation type="submission" date="2018-11" db="EMBL/GenBank/DDBJ databases">
        <authorList>
            <consortium name="Pathogen Informatics"/>
        </authorList>
    </citation>
    <scope>NUCLEOTIDE SEQUENCE [LARGE SCALE GENOMIC DNA]</scope>
</reference>
<sequence length="97" mass="11126">MFSGPVIIMELRCTRSNAIDRWRELMGQSKMLQTLQPQNRSSLRARFGLSDTRNLVHGADSQETANYELNLFSPFPKPSLKTLLPDDPQFTFVSCYN</sequence>
<dbReference type="OrthoDB" id="25346at2759"/>
<accession>A0A0N5CZB9</accession>
<feature type="domain" description="Nucleoside diphosphate kinase-like" evidence="7">
    <location>
        <begin position="1"/>
        <end position="82"/>
    </location>
</feature>
<dbReference type="Pfam" id="PF00334">
    <property type="entry name" value="NDK"/>
    <property type="match status" value="1"/>
</dbReference>
<comment type="similarity">
    <text evidence="1 6">Belongs to the NDK family.</text>
</comment>
<keyword evidence="4" id="KW-0418">Kinase</keyword>
<reference evidence="10" key="1">
    <citation type="submission" date="2017-02" db="UniProtKB">
        <authorList>
            <consortium name="WormBaseParasite"/>
        </authorList>
    </citation>
    <scope>IDENTIFICATION</scope>
</reference>
<dbReference type="Proteomes" id="UP000276776">
    <property type="component" value="Unassembled WGS sequence"/>
</dbReference>
<dbReference type="EMBL" id="UYYF01004366">
    <property type="protein sequence ID" value="VDN03108.1"/>
    <property type="molecule type" value="Genomic_DNA"/>
</dbReference>
<dbReference type="PROSITE" id="PS51374">
    <property type="entry name" value="NDPK_LIKE"/>
    <property type="match status" value="1"/>
</dbReference>
<dbReference type="PANTHER" id="PTHR46161:SF3">
    <property type="entry name" value="NUCLEOSIDE DIPHOSPHATE KINASE DDB_G0292928-RELATED"/>
    <property type="match status" value="1"/>
</dbReference>
<evidence type="ECO:0000313" key="8">
    <source>
        <dbReference type="EMBL" id="VDN03108.1"/>
    </source>
</evidence>
<dbReference type="GO" id="GO:0005524">
    <property type="term" value="F:ATP binding"/>
    <property type="evidence" value="ECO:0007669"/>
    <property type="project" value="UniProtKB-KW"/>
</dbReference>
<evidence type="ECO:0000313" key="9">
    <source>
        <dbReference type="Proteomes" id="UP000276776"/>
    </source>
</evidence>
<name>A0A0N5CZB9_THECL</name>
<protein>
    <submittedName>
        <fullName evidence="10">NDK domain-containing protein</fullName>
    </submittedName>
</protein>
<evidence type="ECO:0000256" key="5">
    <source>
        <dbReference type="ARBA" id="ARBA00022840"/>
    </source>
</evidence>
<evidence type="ECO:0000256" key="4">
    <source>
        <dbReference type="ARBA" id="ARBA00022777"/>
    </source>
</evidence>
<dbReference type="AlphaFoldDB" id="A0A0N5CZB9"/>
<evidence type="ECO:0000256" key="6">
    <source>
        <dbReference type="PROSITE-ProRule" id="PRU00706"/>
    </source>
</evidence>
<keyword evidence="5" id="KW-0067">ATP-binding</keyword>
<dbReference type="OMA" id="IIMELRC"/>
<dbReference type="SMART" id="SM00562">
    <property type="entry name" value="NDK"/>
    <property type="match status" value="1"/>
</dbReference>
<dbReference type="InterPro" id="IPR036850">
    <property type="entry name" value="NDK-like_dom_sf"/>
</dbReference>
<dbReference type="Gene3D" id="3.30.70.141">
    <property type="entry name" value="Nucleoside diphosphate kinase-like domain"/>
    <property type="match status" value="1"/>
</dbReference>
<evidence type="ECO:0000256" key="2">
    <source>
        <dbReference type="ARBA" id="ARBA00022679"/>
    </source>
</evidence>